<accession>A0A2A9PC31</accession>
<feature type="region of interest" description="Disordered" evidence="1">
    <location>
        <begin position="70"/>
        <end position="98"/>
    </location>
</feature>
<dbReference type="Proteomes" id="UP000037136">
    <property type="component" value="Unassembled WGS sequence"/>
</dbReference>
<dbReference type="AlphaFoldDB" id="A0A2A9PC31"/>
<evidence type="ECO:0000313" key="3">
    <source>
        <dbReference type="Proteomes" id="UP000037136"/>
    </source>
</evidence>
<gene>
    <name evidence="2" type="ORF">XA68_13682</name>
</gene>
<feature type="region of interest" description="Disordered" evidence="1">
    <location>
        <begin position="1"/>
        <end position="36"/>
    </location>
</feature>
<feature type="compositionally biased region" description="Basic and acidic residues" evidence="1">
    <location>
        <begin position="78"/>
        <end position="92"/>
    </location>
</feature>
<sequence length="128" mass="14283">MASARQKGRKGEGLPRRANCGPTQARKKKKKKRPQSISHRCIFYYYCIVLACLPCPSFDETLTILFRSSSAGRTSRSGFDRVSDPPETESKRGGGQTSRLASQFAFNGFFYQGRAVREPALFHRSGGE</sequence>
<keyword evidence="3" id="KW-1185">Reference proteome</keyword>
<evidence type="ECO:0000313" key="2">
    <source>
        <dbReference type="EMBL" id="PFH58430.1"/>
    </source>
</evidence>
<proteinExistence type="predicted"/>
<protein>
    <submittedName>
        <fullName evidence="2">Uncharacterized protein</fullName>
    </submittedName>
</protein>
<dbReference type="EMBL" id="LAZP02000292">
    <property type="protein sequence ID" value="PFH58430.1"/>
    <property type="molecule type" value="Genomic_DNA"/>
</dbReference>
<name>A0A2A9PC31_OPHUN</name>
<evidence type="ECO:0000256" key="1">
    <source>
        <dbReference type="SAM" id="MobiDB-lite"/>
    </source>
</evidence>
<organism evidence="2 3">
    <name type="scientific">Ophiocordyceps unilateralis</name>
    <name type="common">Zombie-ant fungus</name>
    <name type="synonym">Torrubia unilateralis</name>
    <dbReference type="NCBI Taxonomy" id="268505"/>
    <lineage>
        <taxon>Eukaryota</taxon>
        <taxon>Fungi</taxon>
        <taxon>Dikarya</taxon>
        <taxon>Ascomycota</taxon>
        <taxon>Pezizomycotina</taxon>
        <taxon>Sordariomycetes</taxon>
        <taxon>Hypocreomycetidae</taxon>
        <taxon>Hypocreales</taxon>
        <taxon>Ophiocordycipitaceae</taxon>
        <taxon>Ophiocordyceps</taxon>
    </lineage>
</organism>
<reference evidence="2 3" key="2">
    <citation type="journal article" date="2017" name="Sci. Rep.">
        <title>Ant-infecting Ophiocordyceps genomes reveal a high diversity of potential behavioral manipulation genes and a possible major role for enterotoxins.</title>
        <authorList>
            <person name="de Bekker C."/>
            <person name="Ohm R.A."/>
            <person name="Evans H.C."/>
            <person name="Brachmann A."/>
            <person name="Hughes D.P."/>
        </authorList>
    </citation>
    <scope>NUCLEOTIDE SEQUENCE [LARGE SCALE GENOMIC DNA]</scope>
    <source>
        <strain evidence="2 3">SC16a</strain>
    </source>
</reference>
<reference evidence="2 3" key="1">
    <citation type="journal article" date="2015" name="BMC Genomics">
        <title>Gene expression during zombie ant biting behavior reflects the complexity underlying fungal parasitic behavioral manipulation.</title>
        <authorList>
            <person name="de Bekker C."/>
            <person name="Ohm R.A."/>
            <person name="Loreto R.G."/>
            <person name="Sebastian A."/>
            <person name="Albert I."/>
            <person name="Merrow M."/>
            <person name="Brachmann A."/>
            <person name="Hughes D.P."/>
        </authorList>
    </citation>
    <scope>NUCLEOTIDE SEQUENCE [LARGE SCALE GENOMIC DNA]</scope>
    <source>
        <strain evidence="2 3">SC16a</strain>
    </source>
</reference>
<feature type="compositionally biased region" description="Basic residues" evidence="1">
    <location>
        <begin position="25"/>
        <end position="34"/>
    </location>
</feature>
<comment type="caution">
    <text evidence="2">The sequence shown here is derived from an EMBL/GenBank/DDBJ whole genome shotgun (WGS) entry which is preliminary data.</text>
</comment>